<gene>
    <name evidence="8" type="ordered locus">NP_1640A</name>
</gene>
<dbReference type="Gene3D" id="3.30.450.20">
    <property type="entry name" value="PAS domain"/>
    <property type="match status" value="1"/>
</dbReference>
<dbReference type="PANTHER" id="PTHR44936:SF10">
    <property type="entry name" value="SENSOR PROTEIN RSTB"/>
    <property type="match status" value="1"/>
</dbReference>
<dbReference type="RefSeq" id="WP_011322545.1">
    <property type="nucleotide sequence ID" value="NC_007426.1"/>
</dbReference>
<feature type="domain" description="Histidine kinase" evidence="7">
    <location>
        <begin position="143"/>
        <end position="354"/>
    </location>
</feature>
<dbReference type="GO" id="GO:0004673">
    <property type="term" value="F:protein histidine kinase activity"/>
    <property type="evidence" value="ECO:0007669"/>
    <property type="project" value="UniProtKB-EC"/>
</dbReference>
<comment type="catalytic activity">
    <reaction evidence="1">
        <text>ATP + protein L-histidine = ADP + protein N-phospho-L-histidine.</text>
        <dbReference type="EC" id="2.7.13.3"/>
    </reaction>
</comment>
<evidence type="ECO:0000256" key="5">
    <source>
        <dbReference type="ARBA" id="ARBA00022777"/>
    </source>
</evidence>
<keyword evidence="5 8" id="KW-0418">Kinase</keyword>
<keyword evidence="4" id="KW-0547">Nucleotide-binding</keyword>
<dbReference type="Gene3D" id="3.30.565.10">
    <property type="entry name" value="Histidine kinase-like ATPase, C-terminal domain"/>
    <property type="match status" value="1"/>
</dbReference>
<dbReference type="InterPro" id="IPR036890">
    <property type="entry name" value="HATPase_C_sf"/>
</dbReference>
<keyword evidence="9" id="KW-1185">Reference proteome</keyword>
<organism evidence="8 9">
    <name type="scientific">Natronomonas pharaonis (strain ATCC 35678 / DSM 2160 / CIP 103997 / JCM 8858 / NBRC 14720 / NCIMB 2260 / Gabara)</name>
    <name type="common">Halobacterium pharaonis</name>
    <dbReference type="NCBI Taxonomy" id="348780"/>
    <lineage>
        <taxon>Archaea</taxon>
        <taxon>Methanobacteriati</taxon>
        <taxon>Methanobacteriota</taxon>
        <taxon>Stenosarchaea group</taxon>
        <taxon>Halobacteria</taxon>
        <taxon>Halobacteriales</taxon>
        <taxon>Natronomonadaceae</taxon>
        <taxon>Natronomonas</taxon>
    </lineage>
</organism>
<dbReference type="GO" id="GO:0005524">
    <property type="term" value="F:ATP binding"/>
    <property type="evidence" value="ECO:0007669"/>
    <property type="project" value="UniProtKB-KW"/>
</dbReference>
<name>A0A1U7EV88_NATPD</name>
<dbReference type="EMBL" id="CR936257">
    <property type="protein sequence ID" value="CAI48911.1"/>
    <property type="molecule type" value="Genomic_DNA"/>
</dbReference>
<dbReference type="OrthoDB" id="327291at2157"/>
<dbReference type="NCBIfam" id="TIGR00229">
    <property type="entry name" value="sensory_box"/>
    <property type="match status" value="1"/>
</dbReference>
<dbReference type="Pfam" id="PF13188">
    <property type="entry name" value="PAS_8"/>
    <property type="match status" value="1"/>
</dbReference>
<dbReference type="SMART" id="SM00387">
    <property type="entry name" value="HATPase_c"/>
    <property type="match status" value="1"/>
</dbReference>
<dbReference type="Proteomes" id="UP000002698">
    <property type="component" value="Chromosome"/>
</dbReference>
<sequence>MDSAESPTPRDGDGNRWQHLIEHIQDAVVEFELVDDEPIVRDVNRAFVDVFGYERSTVLDAPLNNYIVPEWLDEEASSLDEETASGNVNYRRVRRQTADGLREFLYRGIPLVNATDRIDGFAVYTDLTDIVQQERRLQVLNRILRHNLRNRTTAIAGNTARLLEQLDEQSETSTRTAATIEREVEALRHLADEAGRIEQLTGSEDGEQSEVDVVPFLRGCVAEYTERYPASDFETDLPPTAMVKASHGLRAAVESLLENAVEHNPDPKPRVNVAVNNGAVDGWTDIRIEDDGPRIPERERRLVAGDADITPLHHGQGIGLWLAKWTTERFGGELAFETSEWGGNSVRLRFRSAD</sequence>
<dbReference type="PROSITE" id="PS50109">
    <property type="entry name" value="HIS_KIN"/>
    <property type="match status" value="1"/>
</dbReference>
<protein>
    <recommendedName>
        <fullName evidence="2">histidine kinase</fullName>
        <ecNumber evidence="2">2.7.13.3</ecNumber>
    </recommendedName>
</protein>
<dbReference type="HOGENOM" id="CLU_000445_114_58_2"/>
<dbReference type="InterPro" id="IPR035965">
    <property type="entry name" value="PAS-like_dom_sf"/>
</dbReference>
<dbReference type="EnsemblBacteria" id="CAI48911">
    <property type="protein sequence ID" value="CAI48911"/>
    <property type="gene ID" value="NP_1640A"/>
</dbReference>
<evidence type="ECO:0000259" key="7">
    <source>
        <dbReference type="PROSITE" id="PS50109"/>
    </source>
</evidence>
<reference evidence="8 9" key="1">
    <citation type="journal article" date="2005" name="Genome Res.">
        <title>Living with two extremes: conclusions from the genome sequence of Natronomonas pharaonis.</title>
        <authorList>
            <person name="Falb M."/>
            <person name="Pfeiffer F."/>
            <person name="Palm P."/>
            <person name="Rodewald K."/>
            <person name="Hickmann V."/>
            <person name="Tittor J."/>
            <person name="Oesterhelt D."/>
        </authorList>
    </citation>
    <scope>NUCLEOTIDE SEQUENCE [LARGE SCALE GENOMIC DNA]</scope>
    <source>
        <strain evidence="9">ATCC 35678 / DSM 2160 / CIP 103997 / JCM 8858 / NBRC 14720 / NCIMB 2260 / Gabara</strain>
    </source>
</reference>
<evidence type="ECO:0000256" key="4">
    <source>
        <dbReference type="ARBA" id="ARBA00022741"/>
    </source>
</evidence>
<evidence type="ECO:0000256" key="6">
    <source>
        <dbReference type="ARBA" id="ARBA00022840"/>
    </source>
</evidence>
<dbReference type="PANTHER" id="PTHR44936">
    <property type="entry name" value="SENSOR PROTEIN CREC"/>
    <property type="match status" value="1"/>
</dbReference>
<proteinExistence type="predicted"/>
<dbReference type="AlphaFoldDB" id="A0A1U7EV88"/>
<dbReference type="InterPro" id="IPR005467">
    <property type="entry name" value="His_kinase_dom"/>
</dbReference>
<dbReference type="InterPro" id="IPR050980">
    <property type="entry name" value="2C_sensor_his_kinase"/>
</dbReference>
<dbReference type="CDD" id="cd00130">
    <property type="entry name" value="PAS"/>
    <property type="match status" value="1"/>
</dbReference>
<dbReference type="InterPro" id="IPR003594">
    <property type="entry name" value="HATPase_dom"/>
</dbReference>
<evidence type="ECO:0000256" key="3">
    <source>
        <dbReference type="ARBA" id="ARBA00022679"/>
    </source>
</evidence>
<dbReference type="SUPFAM" id="SSF55785">
    <property type="entry name" value="PYP-like sensor domain (PAS domain)"/>
    <property type="match status" value="1"/>
</dbReference>
<keyword evidence="6" id="KW-0067">ATP-binding</keyword>
<dbReference type="InterPro" id="IPR000014">
    <property type="entry name" value="PAS"/>
</dbReference>
<dbReference type="SUPFAM" id="SSF55874">
    <property type="entry name" value="ATPase domain of HSP90 chaperone/DNA topoisomerase II/histidine kinase"/>
    <property type="match status" value="1"/>
</dbReference>
<dbReference type="KEGG" id="nph:NP_1640A"/>
<evidence type="ECO:0000313" key="8">
    <source>
        <dbReference type="EMBL" id="CAI48911.1"/>
    </source>
</evidence>
<accession>A0A1U7EV88</accession>
<dbReference type="EC" id="2.7.13.3" evidence="2"/>
<dbReference type="Pfam" id="PF02518">
    <property type="entry name" value="HATPase_c"/>
    <property type="match status" value="1"/>
</dbReference>
<evidence type="ECO:0000256" key="1">
    <source>
        <dbReference type="ARBA" id="ARBA00000085"/>
    </source>
</evidence>
<dbReference type="GeneID" id="3701209"/>
<dbReference type="eggNOG" id="arCOG02364">
    <property type="taxonomic scope" value="Archaea"/>
</dbReference>
<evidence type="ECO:0000313" key="9">
    <source>
        <dbReference type="Proteomes" id="UP000002698"/>
    </source>
</evidence>
<evidence type="ECO:0000256" key="2">
    <source>
        <dbReference type="ARBA" id="ARBA00012438"/>
    </source>
</evidence>
<keyword evidence="3 8" id="KW-0808">Transferase</keyword>